<feature type="compositionally biased region" description="Low complexity" evidence="1">
    <location>
        <begin position="261"/>
        <end position="285"/>
    </location>
</feature>
<feature type="non-terminal residue" evidence="3">
    <location>
        <position position="1"/>
    </location>
</feature>
<keyword evidence="2" id="KW-1133">Transmembrane helix</keyword>
<dbReference type="EMBL" id="ASPP01013556">
    <property type="protein sequence ID" value="ETO19540.1"/>
    <property type="molecule type" value="Genomic_DNA"/>
</dbReference>
<keyword evidence="2" id="KW-0812">Transmembrane</keyword>
<organism evidence="3 4">
    <name type="scientific">Reticulomyxa filosa</name>
    <dbReference type="NCBI Taxonomy" id="46433"/>
    <lineage>
        <taxon>Eukaryota</taxon>
        <taxon>Sar</taxon>
        <taxon>Rhizaria</taxon>
        <taxon>Retaria</taxon>
        <taxon>Foraminifera</taxon>
        <taxon>Monothalamids</taxon>
        <taxon>Reticulomyxidae</taxon>
        <taxon>Reticulomyxa</taxon>
    </lineage>
</organism>
<sequence>NPTAAEVPTHVKGRVTVTVIENLDTGLSIDNEAMMHANEEYPLEDNIEVEFELEKKEDGAGGAQSEEEYIGIEQEEYSQSNRLINHNSNDNDNNDNNNNNNYNNKNKNNFYPSGLELQPTRSNPAFAIGVLPNIQPKVHINLNKNVSANANIKHETTDSSVDISANVNANVNANAKVIDGVDDKGMPLEESLSIRTKQRQREADIEEERLGFHALAREYDNFASGEFVLTPKPPTPKEVPNEADQKKSIDKPNDANEDDNNNNNNNNNDNNNNNNNNNINNNQNNKGYNKSNKENGLDHSKRILIRRTIIVSKAEHALIFATCLIVWLFEIVCVSYLTLLDTAPVPHYLSWCMTGTYLCYTWFATVFNPIFFKSFREKTYACAFKKSIGSKDIYLELQRGIFFSFDLYIHIYTCIYTYT</sequence>
<evidence type="ECO:0000313" key="4">
    <source>
        <dbReference type="Proteomes" id="UP000023152"/>
    </source>
</evidence>
<name>X6MZT5_RETFI</name>
<accession>X6MZT5</accession>
<keyword evidence="2" id="KW-0472">Membrane</keyword>
<evidence type="ECO:0000256" key="1">
    <source>
        <dbReference type="SAM" id="MobiDB-lite"/>
    </source>
</evidence>
<evidence type="ECO:0000256" key="2">
    <source>
        <dbReference type="SAM" id="Phobius"/>
    </source>
</evidence>
<reference evidence="3 4" key="1">
    <citation type="journal article" date="2013" name="Curr. Biol.">
        <title>The Genome of the Foraminiferan Reticulomyxa filosa.</title>
        <authorList>
            <person name="Glockner G."/>
            <person name="Hulsmann N."/>
            <person name="Schleicher M."/>
            <person name="Noegel A.A."/>
            <person name="Eichinger L."/>
            <person name="Gallinger C."/>
            <person name="Pawlowski J."/>
            <person name="Sierra R."/>
            <person name="Euteneuer U."/>
            <person name="Pillet L."/>
            <person name="Moustafa A."/>
            <person name="Platzer M."/>
            <person name="Groth M."/>
            <person name="Szafranski K."/>
            <person name="Schliwa M."/>
        </authorList>
    </citation>
    <scope>NUCLEOTIDE SEQUENCE [LARGE SCALE GENOMIC DNA]</scope>
</reference>
<feature type="compositionally biased region" description="Low complexity" evidence="1">
    <location>
        <begin position="85"/>
        <end position="109"/>
    </location>
</feature>
<feature type="transmembrane region" description="Helical" evidence="2">
    <location>
        <begin position="317"/>
        <end position="339"/>
    </location>
</feature>
<feature type="region of interest" description="Disordered" evidence="1">
    <location>
        <begin position="83"/>
        <end position="113"/>
    </location>
</feature>
<evidence type="ECO:0000313" key="3">
    <source>
        <dbReference type="EMBL" id="ETO19540.1"/>
    </source>
</evidence>
<keyword evidence="4" id="KW-1185">Reference proteome</keyword>
<feature type="transmembrane region" description="Helical" evidence="2">
    <location>
        <begin position="345"/>
        <end position="367"/>
    </location>
</feature>
<proteinExistence type="predicted"/>
<dbReference type="Proteomes" id="UP000023152">
    <property type="component" value="Unassembled WGS sequence"/>
</dbReference>
<dbReference type="AlphaFoldDB" id="X6MZT5"/>
<gene>
    <name evidence="3" type="ORF">RFI_17690</name>
</gene>
<feature type="region of interest" description="Disordered" evidence="1">
    <location>
        <begin position="226"/>
        <end position="295"/>
    </location>
</feature>
<comment type="caution">
    <text evidence="3">The sequence shown here is derived from an EMBL/GenBank/DDBJ whole genome shotgun (WGS) entry which is preliminary data.</text>
</comment>
<protein>
    <submittedName>
        <fullName evidence="3">RNA-binding region RNP-1 domain-containing protein</fullName>
    </submittedName>
</protein>
<feature type="compositionally biased region" description="Basic and acidic residues" evidence="1">
    <location>
        <begin position="239"/>
        <end position="254"/>
    </location>
</feature>